<comment type="similarity">
    <text evidence="1">Belongs to the LysR transcriptional regulatory family.</text>
</comment>
<keyword evidence="7" id="KW-1185">Reference proteome</keyword>
<proteinExistence type="inferred from homology"/>
<dbReference type="InterPro" id="IPR005119">
    <property type="entry name" value="LysR_subst-bd"/>
</dbReference>
<dbReference type="InterPro" id="IPR036388">
    <property type="entry name" value="WH-like_DNA-bd_sf"/>
</dbReference>
<keyword evidence="4" id="KW-0804">Transcription</keyword>
<dbReference type="RefSeq" id="WP_272738165.1">
    <property type="nucleotide sequence ID" value="NZ_CP116942.1"/>
</dbReference>
<keyword evidence="2" id="KW-0805">Transcription regulation</keyword>
<organism evidence="6 7">
    <name type="scientific">Iamia majanohamensis</name>
    <dbReference type="NCBI Taxonomy" id="467976"/>
    <lineage>
        <taxon>Bacteria</taxon>
        <taxon>Bacillati</taxon>
        <taxon>Actinomycetota</taxon>
        <taxon>Acidimicrobiia</taxon>
        <taxon>Acidimicrobiales</taxon>
        <taxon>Iamiaceae</taxon>
        <taxon>Iamia</taxon>
    </lineage>
</organism>
<feature type="domain" description="HTH lysR-type" evidence="5">
    <location>
        <begin position="1"/>
        <end position="56"/>
    </location>
</feature>
<evidence type="ECO:0000256" key="4">
    <source>
        <dbReference type="ARBA" id="ARBA00023163"/>
    </source>
</evidence>
<evidence type="ECO:0000256" key="2">
    <source>
        <dbReference type="ARBA" id="ARBA00023015"/>
    </source>
</evidence>
<evidence type="ECO:0000256" key="3">
    <source>
        <dbReference type="ARBA" id="ARBA00023125"/>
    </source>
</evidence>
<dbReference type="Proteomes" id="UP001216390">
    <property type="component" value="Chromosome"/>
</dbReference>
<dbReference type="PROSITE" id="PS50931">
    <property type="entry name" value="HTH_LYSR"/>
    <property type="match status" value="1"/>
</dbReference>
<dbReference type="Pfam" id="PF00126">
    <property type="entry name" value="HTH_1"/>
    <property type="match status" value="1"/>
</dbReference>
<dbReference type="EMBL" id="CP116942">
    <property type="protein sequence ID" value="WCO68649.1"/>
    <property type="molecule type" value="Genomic_DNA"/>
</dbReference>
<accession>A0AAF0BXE8</accession>
<dbReference type="GO" id="GO:0003677">
    <property type="term" value="F:DNA binding"/>
    <property type="evidence" value="ECO:0007669"/>
    <property type="project" value="UniProtKB-KW"/>
</dbReference>
<dbReference type="InterPro" id="IPR050950">
    <property type="entry name" value="HTH-type_LysR_regulators"/>
</dbReference>
<dbReference type="Pfam" id="PF03466">
    <property type="entry name" value="LysR_substrate"/>
    <property type="match status" value="1"/>
</dbReference>
<dbReference type="SUPFAM" id="SSF46785">
    <property type="entry name" value="Winged helix' DNA-binding domain"/>
    <property type="match status" value="1"/>
</dbReference>
<evidence type="ECO:0000256" key="1">
    <source>
        <dbReference type="ARBA" id="ARBA00009437"/>
    </source>
</evidence>
<evidence type="ECO:0000313" key="6">
    <source>
        <dbReference type="EMBL" id="WCO68649.1"/>
    </source>
</evidence>
<reference evidence="6" key="1">
    <citation type="submission" date="2023-01" db="EMBL/GenBank/DDBJ databases">
        <title>The diversity of Class Acidimicrobiia in South China Sea sediment environments and the proposal of Iamia marina sp. nov., a novel species of the genus Iamia.</title>
        <authorList>
            <person name="He Y."/>
            <person name="Tian X."/>
        </authorList>
    </citation>
    <scope>NUCLEOTIDE SEQUENCE</scope>
    <source>
        <strain evidence="6">DSM 19957</strain>
    </source>
</reference>
<gene>
    <name evidence="6" type="ORF">PO878_07895</name>
</gene>
<dbReference type="CDD" id="cd05466">
    <property type="entry name" value="PBP2_LTTR_substrate"/>
    <property type="match status" value="1"/>
</dbReference>
<dbReference type="InterPro" id="IPR000847">
    <property type="entry name" value="LysR_HTH_N"/>
</dbReference>
<dbReference type="GO" id="GO:0003700">
    <property type="term" value="F:DNA-binding transcription factor activity"/>
    <property type="evidence" value="ECO:0007669"/>
    <property type="project" value="InterPro"/>
</dbReference>
<dbReference type="AlphaFoldDB" id="A0AAF0BXE8"/>
<dbReference type="KEGG" id="ima:PO878_07895"/>
<evidence type="ECO:0000259" key="5">
    <source>
        <dbReference type="PROSITE" id="PS50931"/>
    </source>
</evidence>
<dbReference type="PANTHER" id="PTHR30419">
    <property type="entry name" value="HTH-TYPE TRANSCRIPTIONAL REGULATOR YBHD"/>
    <property type="match status" value="1"/>
</dbReference>
<protein>
    <submittedName>
        <fullName evidence="6">LysR family transcriptional regulator</fullName>
    </submittedName>
</protein>
<sequence length="315" mass="32752">MDLRQLASLAAVADHRSFSAAARALHTVQSNVSSHVANLERELGVSLVDRATGDLTEEGRLVVARARRVQVELDAVVADLAAHAGRLTGRVRLGMIGTVGAWVLPLLIPVTAEAHPGVHLVIVDATTTSLLPQVVAGTLDAAVVNLPVTDPDLVALPLFEEDRVVLAPPGHPLARRAQGRIRLADLAQHPLLLEPPGTAFRDDLDAAASRVGVELVALAEVDGMRALAALAQEGFGAAVLPATAAPMQPPEGWRRIEITGLGPRTVGLVTSRRTRPSAPARAVTDGVRSLLAAEAPGRPGLRVLDPGPVASEAAT</sequence>
<dbReference type="SUPFAM" id="SSF53850">
    <property type="entry name" value="Periplasmic binding protein-like II"/>
    <property type="match status" value="1"/>
</dbReference>
<name>A0AAF0BXE8_9ACTN</name>
<dbReference type="GO" id="GO:0005829">
    <property type="term" value="C:cytosol"/>
    <property type="evidence" value="ECO:0007669"/>
    <property type="project" value="TreeGrafter"/>
</dbReference>
<dbReference type="PRINTS" id="PR00039">
    <property type="entry name" value="HTHLYSR"/>
</dbReference>
<dbReference type="Gene3D" id="1.10.10.10">
    <property type="entry name" value="Winged helix-like DNA-binding domain superfamily/Winged helix DNA-binding domain"/>
    <property type="match status" value="1"/>
</dbReference>
<dbReference type="InterPro" id="IPR036390">
    <property type="entry name" value="WH_DNA-bd_sf"/>
</dbReference>
<dbReference type="Gene3D" id="3.40.190.10">
    <property type="entry name" value="Periplasmic binding protein-like II"/>
    <property type="match status" value="2"/>
</dbReference>
<evidence type="ECO:0000313" key="7">
    <source>
        <dbReference type="Proteomes" id="UP001216390"/>
    </source>
</evidence>
<keyword evidence="3" id="KW-0238">DNA-binding</keyword>